<protein>
    <submittedName>
        <fullName evidence="3">Uncharacterized protein</fullName>
    </submittedName>
</protein>
<evidence type="ECO:0000256" key="2">
    <source>
        <dbReference type="SAM" id="SignalP"/>
    </source>
</evidence>
<comment type="caution">
    <text evidence="3">The sequence shown here is derived from an EMBL/GenBank/DDBJ whole genome shotgun (WGS) entry which is preliminary data.</text>
</comment>
<feature type="region of interest" description="Disordered" evidence="1">
    <location>
        <begin position="29"/>
        <end position="175"/>
    </location>
</feature>
<feature type="compositionally biased region" description="Polar residues" evidence="1">
    <location>
        <begin position="30"/>
        <end position="61"/>
    </location>
</feature>
<feature type="chain" id="PRO_5045532798" evidence="2">
    <location>
        <begin position="30"/>
        <end position="341"/>
    </location>
</feature>
<dbReference type="EMBL" id="JAYWLU010000012">
    <property type="protein sequence ID" value="MEX3595339.1"/>
    <property type="molecule type" value="Genomic_DNA"/>
</dbReference>
<keyword evidence="2" id="KW-0732">Signal</keyword>
<dbReference type="Proteomes" id="UP001558481">
    <property type="component" value="Unassembled WGS sequence"/>
</dbReference>
<feature type="compositionally biased region" description="Low complexity" evidence="1">
    <location>
        <begin position="74"/>
        <end position="95"/>
    </location>
</feature>
<dbReference type="RefSeq" id="WP_368629722.1">
    <property type="nucleotide sequence ID" value="NZ_JAYWLU010000012.1"/>
</dbReference>
<evidence type="ECO:0000313" key="3">
    <source>
        <dbReference type="EMBL" id="MEX3595339.1"/>
    </source>
</evidence>
<evidence type="ECO:0000313" key="4">
    <source>
        <dbReference type="Proteomes" id="UP001558481"/>
    </source>
</evidence>
<feature type="compositionally biased region" description="Low complexity" evidence="1">
    <location>
        <begin position="136"/>
        <end position="154"/>
    </location>
</feature>
<proteinExistence type="predicted"/>
<name>A0ABV3V3M5_9MICC</name>
<organism evidence="3 4">
    <name type="scientific">Kocuria carniphila</name>
    <dbReference type="NCBI Taxonomy" id="262208"/>
    <lineage>
        <taxon>Bacteria</taxon>
        <taxon>Bacillati</taxon>
        <taxon>Actinomycetota</taxon>
        <taxon>Actinomycetes</taxon>
        <taxon>Micrococcales</taxon>
        <taxon>Micrococcaceae</taxon>
        <taxon>Kocuria</taxon>
    </lineage>
</organism>
<sequence>MTHMKARFWTTSLGLTAVVALTGCGAMTAAPQSNQGNGTSVAAPSDSPPNTSTDTATTRITENPAPARTTGTQPATTAPVTSAPVSSAPASAAPAASPPAAAPSTGNSGNPAPATPAVTGDPAPTAGTPSAPKPGTPATEAPAAPSTPAAEHPTQGPGGYPVVTPENSPRVGLDTNGKYAPGLKLAAMDQGRLFFAYPEHWSVIATSDSSMRISSPDGSVEGGIDIRQAGATKPEMPQMSHTRTVYGQAQGSDHAANVVVGRTDGPFNTDRLSWRLQDPTTGGSGLALSDGRVVDAQLYAIIGEGEPQLTGPEIEQVIDGIPQHPDHLAAQNILGTVHHLG</sequence>
<dbReference type="PROSITE" id="PS51257">
    <property type="entry name" value="PROKAR_LIPOPROTEIN"/>
    <property type="match status" value="1"/>
</dbReference>
<gene>
    <name evidence="3" type="ORF">VVR66_11500</name>
</gene>
<accession>A0ABV3V3M5</accession>
<feature type="signal peptide" evidence="2">
    <location>
        <begin position="1"/>
        <end position="29"/>
    </location>
</feature>
<evidence type="ECO:0000256" key="1">
    <source>
        <dbReference type="SAM" id="MobiDB-lite"/>
    </source>
</evidence>
<reference evidence="3 4" key="1">
    <citation type="journal article" date="2024" name="Fungal Genet. Biol.">
        <title>The porcine skin microbiome exhibits broad fungal antagonism.</title>
        <authorList>
            <person name="De La Cruz K.F."/>
            <person name="Townsend E.C."/>
            <person name="Alex Cheong J.Z."/>
            <person name="Salamzade R."/>
            <person name="Liu A."/>
            <person name="Sandstrom S."/>
            <person name="Davila E."/>
            <person name="Huang L."/>
            <person name="Xu K.H."/>
            <person name="Wu S.Y."/>
            <person name="Meudt J.J."/>
            <person name="Shanmuganayagam D."/>
            <person name="Gibson A.L.F."/>
            <person name="Kalan L.R."/>
        </authorList>
    </citation>
    <scope>NUCLEOTIDE SEQUENCE [LARGE SCALE GENOMIC DNA]</scope>
    <source>
        <strain evidence="3 4">LK2625</strain>
    </source>
</reference>
<keyword evidence="4" id="KW-1185">Reference proteome</keyword>